<gene>
    <name evidence="1" type="ORF">CEUTPL_LOCUS3470</name>
</gene>
<sequence length="53" mass="6501">MQFRVFHYRALYYRPNVVMPLGVRKYGRVLFYRLQFETDVNDTDDIPRSTRLS</sequence>
<name>A0A9N9MDS6_9CUCU</name>
<protein>
    <submittedName>
        <fullName evidence="1">Uncharacterized protein</fullName>
    </submittedName>
</protein>
<dbReference type="EMBL" id="OU892288">
    <property type="protein sequence ID" value="CAG9762797.1"/>
    <property type="molecule type" value="Genomic_DNA"/>
</dbReference>
<accession>A0A9N9MDS6</accession>
<evidence type="ECO:0000313" key="1">
    <source>
        <dbReference type="EMBL" id="CAG9762797.1"/>
    </source>
</evidence>
<organism evidence="1 2">
    <name type="scientific">Ceutorhynchus assimilis</name>
    <name type="common">cabbage seed weevil</name>
    <dbReference type="NCBI Taxonomy" id="467358"/>
    <lineage>
        <taxon>Eukaryota</taxon>
        <taxon>Metazoa</taxon>
        <taxon>Ecdysozoa</taxon>
        <taxon>Arthropoda</taxon>
        <taxon>Hexapoda</taxon>
        <taxon>Insecta</taxon>
        <taxon>Pterygota</taxon>
        <taxon>Neoptera</taxon>
        <taxon>Endopterygota</taxon>
        <taxon>Coleoptera</taxon>
        <taxon>Polyphaga</taxon>
        <taxon>Cucujiformia</taxon>
        <taxon>Curculionidae</taxon>
        <taxon>Ceutorhynchinae</taxon>
        <taxon>Ceutorhynchus</taxon>
    </lineage>
</organism>
<reference evidence="1" key="1">
    <citation type="submission" date="2022-01" db="EMBL/GenBank/DDBJ databases">
        <authorList>
            <person name="King R."/>
        </authorList>
    </citation>
    <scope>NUCLEOTIDE SEQUENCE</scope>
</reference>
<dbReference type="AlphaFoldDB" id="A0A9N9MDS6"/>
<dbReference type="Proteomes" id="UP001152799">
    <property type="component" value="Chromosome 12"/>
</dbReference>
<proteinExistence type="predicted"/>
<keyword evidence="2" id="KW-1185">Reference proteome</keyword>
<evidence type="ECO:0000313" key="2">
    <source>
        <dbReference type="Proteomes" id="UP001152799"/>
    </source>
</evidence>